<feature type="binding site" evidence="7">
    <location>
        <position position="22"/>
    </location>
    <ligand>
        <name>S-adenosyl-L-methionine</name>
        <dbReference type="ChEBI" id="CHEBI:59789"/>
    </ligand>
</feature>
<dbReference type="EC" id="2.1.1.72" evidence="2 8"/>
<keyword evidence="3 8" id="KW-0489">Methyltransferase</keyword>
<dbReference type="AlphaFoldDB" id="A0A1G7P8F9"/>
<evidence type="ECO:0000256" key="7">
    <source>
        <dbReference type="PIRSR" id="PIRSR000398-1"/>
    </source>
</evidence>
<dbReference type="InterPro" id="IPR023095">
    <property type="entry name" value="Ade_MeTrfase_dom_2"/>
</dbReference>
<dbReference type="NCBIfam" id="TIGR00571">
    <property type="entry name" value="dam"/>
    <property type="match status" value="1"/>
</dbReference>
<evidence type="ECO:0000313" key="9">
    <source>
        <dbReference type="EMBL" id="SDF82568.1"/>
    </source>
</evidence>
<dbReference type="PANTHER" id="PTHR30481">
    <property type="entry name" value="DNA ADENINE METHYLASE"/>
    <property type="match status" value="1"/>
</dbReference>
<dbReference type="RefSeq" id="WP_090680649.1">
    <property type="nucleotide sequence ID" value="NZ_FNCJ01000001.1"/>
</dbReference>
<keyword evidence="4 8" id="KW-0808">Transferase</keyword>
<evidence type="ECO:0000256" key="1">
    <source>
        <dbReference type="ARBA" id="ARBA00006594"/>
    </source>
</evidence>
<evidence type="ECO:0000256" key="5">
    <source>
        <dbReference type="ARBA" id="ARBA00022691"/>
    </source>
</evidence>
<feature type="binding site" evidence="7">
    <location>
        <position position="190"/>
    </location>
    <ligand>
        <name>S-adenosyl-L-methionine</name>
        <dbReference type="ChEBI" id="CHEBI:59789"/>
    </ligand>
</feature>
<dbReference type="Pfam" id="PF02086">
    <property type="entry name" value="MethyltransfD12"/>
    <property type="match status" value="1"/>
</dbReference>
<comment type="similarity">
    <text evidence="1 8">Belongs to the N(4)/N(6)-methyltransferase family.</text>
</comment>
<dbReference type="EMBL" id="FNCJ01000001">
    <property type="protein sequence ID" value="SDF82568.1"/>
    <property type="molecule type" value="Genomic_DNA"/>
</dbReference>
<feature type="binding site" evidence="7">
    <location>
        <position position="67"/>
    </location>
    <ligand>
        <name>S-adenosyl-L-methionine</name>
        <dbReference type="ChEBI" id="CHEBI:59789"/>
    </ligand>
</feature>
<dbReference type="SUPFAM" id="SSF53335">
    <property type="entry name" value="S-adenosyl-L-methionine-dependent methyltransferases"/>
    <property type="match status" value="1"/>
</dbReference>
<dbReference type="Gene3D" id="1.10.1020.10">
    <property type="entry name" value="Adenine-specific Methyltransferase, Domain 2"/>
    <property type="match status" value="1"/>
</dbReference>
<feature type="binding site" evidence="7">
    <location>
        <position position="26"/>
    </location>
    <ligand>
        <name>S-adenosyl-L-methionine</name>
        <dbReference type="ChEBI" id="CHEBI:59789"/>
    </ligand>
</feature>
<evidence type="ECO:0000256" key="2">
    <source>
        <dbReference type="ARBA" id="ARBA00011900"/>
    </source>
</evidence>
<dbReference type="GO" id="GO:1904047">
    <property type="term" value="F:S-adenosyl-L-methionine binding"/>
    <property type="evidence" value="ECO:0007669"/>
    <property type="project" value="TreeGrafter"/>
</dbReference>
<sequence>MQAKSTVVNPGAAGAVEPLLRWAGSKKKLLPVLLAAAPDDVERYIEPFAGSAVLFLRLGADNAILGDLNESLMETYRIVQRYPRAVWERASMLGDTPDDYYAIRAIPRARLNAFERAAQFVYLNRYCFNGVYRTNRAGQFNVARGKGHLFMPDLDAFKAFAGRLKAAELRCSDFEEILSEAGSGDFVYLDPPYALGDKRDRGEYGCDAFREKDERRLIAALRSADRRGAKILLSYSPATTVLQGLRKWRRRDLTVARNVAGFTSARRSADEVLLSNYDWPCG</sequence>
<dbReference type="GO" id="GO:0009307">
    <property type="term" value="P:DNA restriction-modification system"/>
    <property type="evidence" value="ECO:0007669"/>
    <property type="project" value="InterPro"/>
</dbReference>
<dbReference type="Proteomes" id="UP000199706">
    <property type="component" value="Unassembled WGS sequence"/>
</dbReference>
<accession>A0A1G7P8F9</accession>
<evidence type="ECO:0000256" key="6">
    <source>
        <dbReference type="ARBA" id="ARBA00047942"/>
    </source>
</evidence>
<evidence type="ECO:0000256" key="8">
    <source>
        <dbReference type="RuleBase" id="RU361257"/>
    </source>
</evidence>
<organism evidence="9 10">
    <name type="scientific">Paraburkholderia phenazinium</name>
    <dbReference type="NCBI Taxonomy" id="60549"/>
    <lineage>
        <taxon>Bacteria</taxon>
        <taxon>Pseudomonadati</taxon>
        <taxon>Pseudomonadota</taxon>
        <taxon>Betaproteobacteria</taxon>
        <taxon>Burkholderiales</taxon>
        <taxon>Burkholderiaceae</taxon>
        <taxon>Paraburkholderia</taxon>
    </lineage>
</organism>
<evidence type="ECO:0000313" key="10">
    <source>
        <dbReference type="Proteomes" id="UP000199706"/>
    </source>
</evidence>
<dbReference type="Gene3D" id="3.40.50.150">
    <property type="entry name" value="Vaccinia Virus protein VP39"/>
    <property type="match status" value="1"/>
</dbReference>
<dbReference type="InterPro" id="IPR002052">
    <property type="entry name" value="DNA_methylase_N6_adenine_CS"/>
</dbReference>
<dbReference type="GO" id="GO:0009007">
    <property type="term" value="F:site-specific DNA-methyltransferase (adenine-specific) activity"/>
    <property type="evidence" value="ECO:0007669"/>
    <property type="project" value="UniProtKB-UniRule"/>
</dbReference>
<dbReference type="GO" id="GO:0043565">
    <property type="term" value="F:sequence-specific DNA binding"/>
    <property type="evidence" value="ECO:0007669"/>
    <property type="project" value="TreeGrafter"/>
</dbReference>
<dbReference type="PRINTS" id="PR00505">
    <property type="entry name" value="D12N6MTFRASE"/>
</dbReference>
<protein>
    <recommendedName>
        <fullName evidence="2 8">Site-specific DNA-methyltransferase (adenine-specific)</fullName>
        <ecNumber evidence="2 8">2.1.1.72</ecNumber>
    </recommendedName>
</protein>
<dbReference type="PROSITE" id="PS00092">
    <property type="entry name" value="N6_MTASE"/>
    <property type="match status" value="1"/>
</dbReference>
<dbReference type="OrthoDB" id="9805629at2"/>
<comment type="catalytic activity">
    <reaction evidence="6 8">
        <text>a 2'-deoxyadenosine in DNA + S-adenosyl-L-methionine = an N(6)-methyl-2'-deoxyadenosine in DNA + S-adenosyl-L-homocysteine + H(+)</text>
        <dbReference type="Rhea" id="RHEA:15197"/>
        <dbReference type="Rhea" id="RHEA-COMP:12418"/>
        <dbReference type="Rhea" id="RHEA-COMP:12419"/>
        <dbReference type="ChEBI" id="CHEBI:15378"/>
        <dbReference type="ChEBI" id="CHEBI:57856"/>
        <dbReference type="ChEBI" id="CHEBI:59789"/>
        <dbReference type="ChEBI" id="CHEBI:90615"/>
        <dbReference type="ChEBI" id="CHEBI:90616"/>
        <dbReference type="EC" id="2.1.1.72"/>
    </reaction>
</comment>
<proteinExistence type="inferred from homology"/>
<keyword evidence="5 8" id="KW-0949">S-adenosyl-L-methionine</keyword>
<dbReference type="InterPro" id="IPR029063">
    <property type="entry name" value="SAM-dependent_MTases_sf"/>
</dbReference>
<reference evidence="9 10" key="1">
    <citation type="submission" date="2016-10" db="EMBL/GenBank/DDBJ databases">
        <authorList>
            <person name="de Groot N.N."/>
        </authorList>
    </citation>
    <scope>NUCLEOTIDE SEQUENCE [LARGE SCALE GENOMIC DNA]</scope>
    <source>
        <strain evidence="9 10">LMG 2247</strain>
    </source>
</reference>
<evidence type="ECO:0000256" key="4">
    <source>
        <dbReference type="ARBA" id="ARBA00022679"/>
    </source>
</evidence>
<dbReference type="GO" id="GO:0006298">
    <property type="term" value="P:mismatch repair"/>
    <property type="evidence" value="ECO:0007669"/>
    <property type="project" value="TreeGrafter"/>
</dbReference>
<dbReference type="PANTHER" id="PTHR30481:SF3">
    <property type="entry name" value="DNA ADENINE METHYLASE"/>
    <property type="match status" value="1"/>
</dbReference>
<dbReference type="PIRSF" id="PIRSF000398">
    <property type="entry name" value="M_m6A_EcoRV"/>
    <property type="match status" value="1"/>
</dbReference>
<evidence type="ECO:0000256" key="3">
    <source>
        <dbReference type="ARBA" id="ARBA00022603"/>
    </source>
</evidence>
<dbReference type="InterPro" id="IPR012327">
    <property type="entry name" value="MeTrfase_D12"/>
</dbReference>
<gene>
    <name evidence="9" type="ORF">SAMN05216466_101195</name>
</gene>
<name>A0A1G7P8F9_9BURK</name>
<dbReference type="InterPro" id="IPR012263">
    <property type="entry name" value="M_m6A_EcoRV"/>
</dbReference>
<dbReference type="GO" id="GO:0032259">
    <property type="term" value="P:methylation"/>
    <property type="evidence" value="ECO:0007669"/>
    <property type="project" value="UniProtKB-KW"/>
</dbReference>